<evidence type="ECO:0000313" key="2">
    <source>
        <dbReference type="Proteomes" id="UP000006462"/>
    </source>
</evidence>
<name>A0ABP2HU41_9BACT</name>
<dbReference type="InterPro" id="IPR010148">
    <property type="entry name" value="CRISPR-assoc_prot_CT1975"/>
</dbReference>
<accession>A0ABP2HU41</accession>
<protein>
    <submittedName>
        <fullName evidence="1">CRISPR system CASCADE complex protein CasC</fullName>
    </submittedName>
</protein>
<organism evidence="1 2">
    <name type="scientific">Pyramidobacter piscolens W5455</name>
    <dbReference type="NCBI Taxonomy" id="352165"/>
    <lineage>
        <taxon>Bacteria</taxon>
        <taxon>Thermotogati</taxon>
        <taxon>Synergistota</taxon>
        <taxon>Synergistia</taxon>
        <taxon>Synergistales</taxon>
        <taxon>Dethiosulfovibrionaceae</taxon>
        <taxon>Pyramidobacter</taxon>
    </lineage>
</organism>
<dbReference type="Proteomes" id="UP000006462">
    <property type="component" value="Unassembled WGS sequence"/>
</dbReference>
<dbReference type="GeneID" id="90987404"/>
<evidence type="ECO:0000313" key="1">
    <source>
        <dbReference type="EMBL" id="EFB90860.1"/>
    </source>
</evidence>
<dbReference type="NCBIfam" id="TIGR01869">
    <property type="entry name" value="casC_Cse4"/>
    <property type="match status" value="1"/>
</dbReference>
<gene>
    <name evidence="1" type="primary">casC</name>
    <name evidence="1" type="ORF">HMPREF7215_1776</name>
</gene>
<dbReference type="Pfam" id="PF09344">
    <property type="entry name" value="Cas_CT1975"/>
    <property type="match status" value="1"/>
</dbReference>
<reference evidence="1 2" key="1">
    <citation type="submission" date="2009-12" db="EMBL/GenBank/DDBJ databases">
        <authorList>
            <person name="Shrivastava S."/>
            <person name="Madupu R."/>
            <person name="Durkin A.S."/>
            <person name="Torralba M."/>
            <person name="Methe B."/>
            <person name="Sutton G.G."/>
            <person name="Strausberg R.L."/>
            <person name="Nelson K.E."/>
        </authorList>
    </citation>
    <scope>NUCLEOTIDE SEQUENCE [LARGE SCALE GENOMIC DNA]</scope>
    <source>
        <strain evidence="1 2">W5455</strain>
    </source>
</reference>
<dbReference type="EMBL" id="ADFP01000059">
    <property type="protein sequence ID" value="EFB90860.1"/>
    <property type="molecule type" value="Genomic_DNA"/>
</dbReference>
<sequence length="408" mass="44745">MTMLPRFIQISTLTTYPASLLNRDDSGLSKRIPFGGVSRTRVSSQCLKRHWRMADGLWSLQNVDKDIATSIRSRRIFPEKIEKPLIEKEGLDAEKVVAASQALQSELYGAKGTEAAAKNKKTAKDDADALNPSIDAQLSAERSELVVLGHPEIQFLSKIVREMASADGSAADVGKKTGEWFKKHKKDFQALKCGAGLDAAMFGRFISGDTDARVSAAVHVAHAFTVHAEESETDYFTAVDDLNNSGSAHINAAELTSGIFYNYVVVDVPQLVSNIEGCPSKQWQTAQRDVAGRLVKHLLHLIATVTPGAKLGSTAPYARPWFVMAEAGESQPHTLADAFYLPVPLRGDMRAQALRQLEDYVGKSDEMYGSDERRWIASMYDVSIPRGENSSLDRMGESLERAVVSLEL</sequence>
<keyword evidence="2" id="KW-1185">Reference proteome</keyword>
<proteinExistence type="predicted"/>
<dbReference type="RefSeq" id="WP_009164668.1">
    <property type="nucleotide sequence ID" value="NZ_ADFP01000059.1"/>
</dbReference>
<comment type="caution">
    <text evidence="1">The sequence shown here is derived from an EMBL/GenBank/DDBJ whole genome shotgun (WGS) entry which is preliminary data.</text>
</comment>